<dbReference type="InterPro" id="IPR029056">
    <property type="entry name" value="Ribokinase-like"/>
</dbReference>
<keyword evidence="8" id="KW-1185">Reference proteome</keyword>
<proteinExistence type="inferred from homology"/>
<evidence type="ECO:0000313" key="8">
    <source>
        <dbReference type="Proteomes" id="UP000233375"/>
    </source>
</evidence>
<protein>
    <submittedName>
        <fullName evidence="7">2-dehydro-3-deoxygluconokinase</fullName>
    </submittedName>
</protein>
<dbReference type="InterPro" id="IPR002173">
    <property type="entry name" value="Carboh/pur_kinase_PfkB_CS"/>
</dbReference>
<dbReference type="CDD" id="cd01166">
    <property type="entry name" value="KdgK"/>
    <property type="match status" value="1"/>
</dbReference>
<keyword evidence="5" id="KW-0067">ATP-binding</keyword>
<dbReference type="Proteomes" id="UP000233375">
    <property type="component" value="Unassembled WGS sequence"/>
</dbReference>
<dbReference type="PROSITE" id="PS00584">
    <property type="entry name" value="PFKB_KINASES_2"/>
    <property type="match status" value="1"/>
</dbReference>
<accession>A0A2N0YZ45</accession>
<name>A0A2N0YZ45_9BACI</name>
<keyword evidence="2" id="KW-0808">Transferase</keyword>
<dbReference type="InterPro" id="IPR050306">
    <property type="entry name" value="PfkB_Carbo_kinase"/>
</dbReference>
<evidence type="ECO:0000256" key="4">
    <source>
        <dbReference type="ARBA" id="ARBA00022777"/>
    </source>
</evidence>
<evidence type="ECO:0000256" key="3">
    <source>
        <dbReference type="ARBA" id="ARBA00022741"/>
    </source>
</evidence>
<dbReference type="SUPFAM" id="SSF53613">
    <property type="entry name" value="Ribokinase-like"/>
    <property type="match status" value="1"/>
</dbReference>
<keyword evidence="3" id="KW-0547">Nucleotide-binding</keyword>
<dbReference type="Gene3D" id="3.40.1190.20">
    <property type="match status" value="1"/>
</dbReference>
<evidence type="ECO:0000313" key="7">
    <source>
        <dbReference type="EMBL" id="PKG22521.1"/>
    </source>
</evidence>
<feature type="domain" description="Carbohydrate kinase PfkB" evidence="6">
    <location>
        <begin position="7"/>
        <end position="303"/>
    </location>
</feature>
<dbReference type="EMBL" id="PISE01000040">
    <property type="protein sequence ID" value="PKG22521.1"/>
    <property type="molecule type" value="Genomic_DNA"/>
</dbReference>
<dbReference type="PANTHER" id="PTHR43085">
    <property type="entry name" value="HEXOKINASE FAMILY MEMBER"/>
    <property type="match status" value="1"/>
</dbReference>
<dbReference type="GO" id="GO:0005524">
    <property type="term" value="F:ATP binding"/>
    <property type="evidence" value="ECO:0007669"/>
    <property type="project" value="UniProtKB-KW"/>
</dbReference>
<sequence>MQTLDMITFGEAMAMFIADSPGALHEINKFNLELAGAETNVAIGLAKLGFHTSFVSKVGNDAFGKFIVQKLQERGVLADEVHVDPHYPTGFQLKSQVKIGDPEVQYFRKGSAASHLQSADFNEAYFAQAKHLHMTGIPLAISESARDFAQTALTFMKSKQKTISFDTNLRPSLWKSEKEMIKTINLFAKQADYVLPGLTEGKCLTGYETPDDIASYYLDAGVSLVIVKLGEEGAYYKTSQENGFIKGIKVANIVDTVGAGDGFAVGIISGLLENLPVKDMVARGNAIGALAVQSFGDNTFYPTKEELSHYITKHYEGVK</sequence>
<reference evidence="7 8" key="1">
    <citation type="journal article" date="2003" name="Int. J. Syst. Evol. Microbiol.">
        <title>Bacillus nealsonii sp. nov., isolated from a spacecraft-assembly facility, whose spores are gamma-radiation resistant.</title>
        <authorList>
            <person name="Venkateswaran K."/>
            <person name="Kempf M."/>
            <person name="Chen F."/>
            <person name="Satomi M."/>
            <person name="Nicholson W."/>
            <person name="Kern R."/>
        </authorList>
    </citation>
    <scope>NUCLEOTIDE SEQUENCE [LARGE SCALE GENOMIC DNA]</scope>
    <source>
        <strain evidence="7 8">FO-92</strain>
    </source>
</reference>
<dbReference type="PANTHER" id="PTHR43085:SF1">
    <property type="entry name" value="PSEUDOURIDINE KINASE-RELATED"/>
    <property type="match status" value="1"/>
</dbReference>
<comment type="caution">
    <text evidence="7">The sequence shown here is derived from an EMBL/GenBank/DDBJ whole genome shotgun (WGS) entry which is preliminary data.</text>
</comment>
<evidence type="ECO:0000259" key="6">
    <source>
        <dbReference type="Pfam" id="PF00294"/>
    </source>
</evidence>
<dbReference type="Pfam" id="PF00294">
    <property type="entry name" value="PfkB"/>
    <property type="match status" value="1"/>
</dbReference>
<organism evidence="7 8">
    <name type="scientific">Niallia nealsonii</name>
    <dbReference type="NCBI Taxonomy" id="115979"/>
    <lineage>
        <taxon>Bacteria</taxon>
        <taxon>Bacillati</taxon>
        <taxon>Bacillota</taxon>
        <taxon>Bacilli</taxon>
        <taxon>Bacillales</taxon>
        <taxon>Bacillaceae</taxon>
        <taxon>Niallia</taxon>
    </lineage>
</organism>
<dbReference type="OrthoDB" id="9813569at2"/>
<dbReference type="InterPro" id="IPR011611">
    <property type="entry name" value="PfkB_dom"/>
</dbReference>
<evidence type="ECO:0000256" key="1">
    <source>
        <dbReference type="ARBA" id="ARBA00010688"/>
    </source>
</evidence>
<keyword evidence="4 7" id="KW-0418">Kinase</keyword>
<dbReference type="RefSeq" id="WP_101178275.1">
    <property type="nucleotide sequence ID" value="NZ_PISE01000040.1"/>
</dbReference>
<evidence type="ECO:0000256" key="5">
    <source>
        <dbReference type="ARBA" id="ARBA00022840"/>
    </source>
</evidence>
<comment type="similarity">
    <text evidence="1">Belongs to the carbohydrate kinase PfkB family.</text>
</comment>
<dbReference type="AlphaFoldDB" id="A0A2N0YZ45"/>
<gene>
    <name evidence="7" type="ORF">CWS01_16495</name>
</gene>
<evidence type="ECO:0000256" key="2">
    <source>
        <dbReference type="ARBA" id="ARBA00022679"/>
    </source>
</evidence>
<dbReference type="GO" id="GO:0016301">
    <property type="term" value="F:kinase activity"/>
    <property type="evidence" value="ECO:0007669"/>
    <property type="project" value="UniProtKB-KW"/>
</dbReference>